<comment type="caution">
    <text evidence="2">The sequence shown here is derived from an EMBL/GenBank/DDBJ whole genome shotgun (WGS) entry which is preliminary data.</text>
</comment>
<dbReference type="InterPro" id="IPR036397">
    <property type="entry name" value="RNaseH_sf"/>
</dbReference>
<reference evidence="3" key="1">
    <citation type="submission" date="2015-04" db="EMBL/GenBank/DDBJ databases">
        <title>Physiological reanalysis, assessment of diazotrophy, and genome sequences of multiple isolates of Streptomyces thermoautotrophicus.</title>
        <authorList>
            <person name="MacKellar D.C."/>
            <person name="Lieber L."/>
            <person name="Norman J."/>
            <person name="Bolger A."/>
            <person name="Tobin C."/>
            <person name="Murray J.W."/>
            <person name="Chang R."/>
            <person name="Ford T."/>
            <person name="Nguyen P.Q."/>
            <person name="Woodward J."/>
            <person name="Permingeat H."/>
            <person name="Joshi N.S."/>
            <person name="Silver P.A."/>
            <person name="Usadel B."/>
            <person name="Rutherford A.W."/>
            <person name="Friesen M."/>
            <person name="Prell J."/>
        </authorList>
    </citation>
    <scope>NUCLEOTIDE SEQUENCE [LARGE SCALE GENOMIC DNA]</scope>
    <source>
        <strain evidence="3">H1</strain>
    </source>
</reference>
<dbReference type="InterPro" id="IPR001584">
    <property type="entry name" value="Integrase_cat-core"/>
</dbReference>
<dbReference type="Proteomes" id="UP000070188">
    <property type="component" value="Unassembled WGS sequence"/>
</dbReference>
<feature type="domain" description="Integrase catalytic" evidence="1">
    <location>
        <begin position="1"/>
        <end position="92"/>
    </location>
</feature>
<evidence type="ECO:0000313" key="2">
    <source>
        <dbReference type="EMBL" id="KWX00838.1"/>
    </source>
</evidence>
<evidence type="ECO:0000259" key="1">
    <source>
        <dbReference type="PROSITE" id="PS50994"/>
    </source>
</evidence>
<dbReference type="AlphaFoldDB" id="A0A132MSH8"/>
<keyword evidence="3" id="KW-1185">Reference proteome</keyword>
<evidence type="ECO:0000313" key="3">
    <source>
        <dbReference type="Proteomes" id="UP000070188"/>
    </source>
</evidence>
<name>A0A132MSH8_9ACTN</name>
<dbReference type="GO" id="GO:0015074">
    <property type="term" value="P:DNA integration"/>
    <property type="evidence" value="ECO:0007669"/>
    <property type="project" value="InterPro"/>
</dbReference>
<accession>A0A132MSH8</accession>
<dbReference type="PATRIC" id="fig|1469144.10.peg.2016"/>
<dbReference type="PROSITE" id="PS50994">
    <property type="entry name" value="INTEGRASE"/>
    <property type="match status" value="1"/>
</dbReference>
<gene>
    <name evidence="2" type="ORF">LI90_1866</name>
</gene>
<proteinExistence type="predicted"/>
<protein>
    <submittedName>
        <fullName evidence="2">Putative transposase</fullName>
    </submittedName>
</protein>
<dbReference type="PANTHER" id="PTHR35004">
    <property type="entry name" value="TRANSPOSASE RV3428C-RELATED"/>
    <property type="match status" value="1"/>
</dbReference>
<sequence length="92" mass="10190">MVLSYSRDPFCCFTTSQDLATFFDCHARAFAHYGGVPATIVYDRAKTVVKRHVAPKEAVPLHPEAVAFAGHYGFDIDVLAAYRPTGKGRVER</sequence>
<dbReference type="STRING" id="1469144.LI90_1866"/>
<dbReference type="PANTHER" id="PTHR35004:SF6">
    <property type="entry name" value="TRANSPOSASE"/>
    <property type="match status" value="1"/>
</dbReference>
<dbReference type="Pfam" id="PF00665">
    <property type="entry name" value="rve"/>
    <property type="match status" value="1"/>
</dbReference>
<organism evidence="2 3">
    <name type="scientific">Carbonactinospora thermoautotrophica</name>
    <dbReference type="NCBI Taxonomy" id="1469144"/>
    <lineage>
        <taxon>Bacteria</taxon>
        <taxon>Bacillati</taxon>
        <taxon>Actinomycetota</taxon>
        <taxon>Actinomycetes</taxon>
        <taxon>Kitasatosporales</taxon>
        <taxon>Carbonactinosporaceae</taxon>
        <taxon>Carbonactinospora</taxon>
    </lineage>
</organism>
<dbReference type="GO" id="GO:0003676">
    <property type="term" value="F:nucleic acid binding"/>
    <property type="evidence" value="ECO:0007669"/>
    <property type="project" value="InterPro"/>
</dbReference>
<dbReference type="EMBL" id="LAXD01000001">
    <property type="protein sequence ID" value="KWX00838.1"/>
    <property type="molecule type" value="Genomic_DNA"/>
</dbReference>
<dbReference type="RefSeq" id="WP_407922118.1">
    <property type="nucleotide sequence ID" value="NZ_JYIJ01000012.1"/>
</dbReference>
<dbReference type="Gene3D" id="3.30.420.10">
    <property type="entry name" value="Ribonuclease H-like superfamily/Ribonuclease H"/>
    <property type="match status" value="1"/>
</dbReference>